<keyword evidence="1" id="KW-0812">Transmembrane</keyword>
<name>A0A9Q2FME4_GLUJA</name>
<proteinExistence type="predicted"/>
<evidence type="ECO:0000313" key="2">
    <source>
        <dbReference type="EMBL" id="MBF0870517.1"/>
    </source>
</evidence>
<gene>
    <name evidence="2" type="ORF">HKD32_06560</name>
</gene>
<dbReference type="Proteomes" id="UP000661006">
    <property type="component" value="Unassembled WGS sequence"/>
</dbReference>
<dbReference type="AlphaFoldDB" id="A0A9Q2FME4"/>
<feature type="transmembrane region" description="Helical" evidence="1">
    <location>
        <begin position="25"/>
        <end position="44"/>
    </location>
</feature>
<reference evidence="2" key="1">
    <citation type="submission" date="2020-04" db="EMBL/GenBank/DDBJ databases">
        <authorList>
            <person name="Sombolestani A."/>
        </authorList>
    </citation>
    <scope>NUCLEOTIDE SEQUENCE</scope>
    <source>
        <strain evidence="2">R71697</strain>
    </source>
</reference>
<organism evidence="2 3">
    <name type="scientific">Gluconobacter japonicus</name>
    <dbReference type="NCBI Taxonomy" id="376620"/>
    <lineage>
        <taxon>Bacteria</taxon>
        <taxon>Pseudomonadati</taxon>
        <taxon>Pseudomonadota</taxon>
        <taxon>Alphaproteobacteria</taxon>
        <taxon>Acetobacterales</taxon>
        <taxon>Acetobacteraceae</taxon>
        <taxon>Gluconobacter</taxon>
    </lineage>
</organism>
<sequence>MFLIKSRVLSQSPKTVPEVSIAETLLRTVSLVGLTLAFAAIFRFWHPTIKLVQMVAATHAWQWLYTLFRVDSALGREQMILIGIIVFCFCAALIVQIAVLAVIKRIRSRS</sequence>
<keyword evidence="1" id="KW-1133">Transmembrane helix</keyword>
<dbReference type="EMBL" id="JABCQN010000003">
    <property type="protein sequence ID" value="MBF0870517.1"/>
    <property type="molecule type" value="Genomic_DNA"/>
</dbReference>
<evidence type="ECO:0000256" key="1">
    <source>
        <dbReference type="SAM" id="Phobius"/>
    </source>
</evidence>
<comment type="caution">
    <text evidence="2">The sequence shown here is derived from an EMBL/GenBank/DDBJ whole genome shotgun (WGS) entry which is preliminary data.</text>
</comment>
<protein>
    <submittedName>
        <fullName evidence="2">Uncharacterized protein</fullName>
    </submittedName>
</protein>
<feature type="transmembrane region" description="Helical" evidence="1">
    <location>
        <begin position="80"/>
        <end position="103"/>
    </location>
</feature>
<reference evidence="2" key="2">
    <citation type="submission" date="2020-11" db="EMBL/GenBank/DDBJ databases">
        <title>Description of novel Gluconobacter species.</title>
        <authorList>
            <person name="Cleenwerck I."/>
            <person name="Cnockaert M."/>
            <person name="Borremans W."/>
            <person name="Wieme A.D."/>
            <person name="De Vuyst L."/>
            <person name="Vandamme P."/>
        </authorList>
    </citation>
    <scope>NUCLEOTIDE SEQUENCE</scope>
    <source>
        <strain evidence="2">R71697</strain>
    </source>
</reference>
<accession>A0A9Q2FME4</accession>
<keyword evidence="1" id="KW-0472">Membrane</keyword>
<evidence type="ECO:0000313" key="3">
    <source>
        <dbReference type="Proteomes" id="UP000661006"/>
    </source>
</evidence>